<sequence>MKYILLIYLILSPLADAGWGRLFFSPEERAVARGEASAPQSVQATGADSLRLDGEISRNGKKIRWLNGALSTASVPAGLKVGQTLSRGVRRDVYQAAP</sequence>
<proteinExistence type="predicted"/>
<organism evidence="1 2">
    <name type="scientific">Iodobacter violaceini</name>
    <dbReference type="NCBI Taxonomy" id="3044271"/>
    <lineage>
        <taxon>Bacteria</taxon>
        <taxon>Pseudomonadati</taxon>
        <taxon>Pseudomonadota</taxon>
        <taxon>Betaproteobacteria</taxon>
        <taxon>Neisseriales</taxon>
        <taxon>Chitinibacteraceae</taxon>
        <taxon>Iodobacter</taxon>
    </lineage>
</organism>
<dbReference type="Proteomes" id="UP000712570">
    <property type="component" value="Unassembled WGS sequence"/>
</dbReference>
<gene>
    <name evidence="1" type="ORF">HA050_14925</name>
</gene>
<reference evidence="1 2" key="1">
    <citation type="submission" date="2020-03" db="EMBL/GenBank/DDBJ databases">
        <title>Draft genome sequence of environmentally isolated violet-colored cultures.</title>
        <authorList>
            <person name="Wilson H.S."/>
        </authorList>
    </citation>
    <scope>NUCLEOTIDE SEQUENCE [LARGE SCALE GENOMIC DNA]</scope>
    <source>
        <strain evidence="1 2">HSC-16F04</strain>
    </source>
</reference>
<evidence type="ECO:0000313" key="2">
    <source>
        <dbReference type="Proteomes" id="UP000712570"/>
    </source>
</evidence>
<accession>A0ABX0L446</accession>
<comment type="caution">
    <text evidence="1">The sequence shown here is derived from an EMBL/GenBank/DDBJ whole genome shotgun (WGS) entry which is preliminary data.</text>
</comment>
<keyword evidence="2" id="KW-1185">Reference proteome</keyword>
<name>A0ABX0L446_9NEIS</name>
<dbReference type="EMBL" id="JAAOLX010000007">
    <property type="protein sequence ID" value="NHQ87408.1"/>
    <property type="molecule type" value="Genomic_DNA"/>
</dbReference>
<dbReference type="RefSeq" id="WP_166827732.1">
    <property type="nucleotide sequence ID" value="NZ_JAAOLX010000007.1"/>
</dbReference>
<evidence type="ECO:0000313" key="1">
    <source>
        <dbReference type="EMBL" id="NHQ87408.1"/>
    </source>
</evidence>
<protein>
    <submittedName>
        <fullName evidence="1">Uncharacterized protein</fullName>
    </submittedName>
</protein>